<dbReference type="InterPro" id="IPR027141">
    <property type="entry name" value="LSm4/Sm_D1/D3"/>
</dbReference>
<evidence type="ECO:0000256" key="3">
    <source>
        <dbReference type="ARBA" id="ARBA00022664"/>
    </source>
</evidence>
<keyword evidence="12" id="KW-1185">Reference proteome</keyword>
<dbReference type="SUPFAM" id="SSF50182">
    <property type="entry name" value="Sm-like ribonucleoproteins"/>
    <property type="match status" value="1"/>
</dbReference>
<dbReference type="InterPro" id="IPR012442">
    <property type="entry name" value="DUF1645_plant"/>
</dbReference>
<keyword evidence="5" id="KW-0694">RNA-binding</keyword>
<keyword evidence="4" id="KW-0747">Spliceosome</keyword>
<dbReference type="SMART" id="SM00651">
    <property type="entry name" value="Sm"/>
    <property type="match status" value="1"/>
</dbReference>
<evidence type="ECO:0000256" key="8">
    <source>
        <dbReference type="ARBA" id="ARBA00023274"/>
    </source>
</evidence>
<sequence length="543" mass="61787">MYDPPLHTNTIAFSSGRSPVPKENQKKMLPLSLLKTAQGHPMLVELKNGETYNGHLVNCDTWMNIHLREVICTSKDGDRFWRMPECYIRGNTIKYLRVPDENKYPRRRILPYDYSLVFAHTQLLCELVIHHSVDRSLIKFRKKQRVVQIENLLELDAEEEEVEMTVPLEDSQKEWGVVVWMMLEAVERGLLAANLLAENIRTYAMVDVFSGIQTPSPRLFRKFHFNSPYITTSPQRFFYSAPTSPARASAFYKDFHGGGVPFDWEEKPGIAKTKESTTATSSNYGDAEQEDLEEIDFAFDFSGHLETSSLPADELFHGGQIKPLKPPPRFHYDQNNKSFDSPKSPRSPTKLIKEAFSPRHRRNNFDPFAIALEQTRKESIQENENTNNRGRERNVNSRSKVARSLSPYKVSDLLFDPKPTQKEATKNTSDSNNSSFSSSSFSSICASESRATDNDEINKYSILKDELKNSSFRSTDNNSRKSGIPISAHEMHYTVNRAVSEEMKKRTFLPYKQGVLGCLGFRSTGPQISKGFGSSGSMSRGSK</sequence>
<dbReference type="PANTHER" id="PTHR23338">
    <property type="entry name" value="SMALL NUCLEAR RIBONUCLEOPROTEIN SM"/>
    <property type="match status" value="1"/>
</dbReference>
<accession>A0ABD3U3A6</accession>
<feature type="region of interest" description="Disordered" evidence="9">
    <location>
        <begin position="316"/>
        <end position="349"/>
    </location>
</feature>
<evidence type="ECO:0000256" key="5">
    <source>
        <dbReference type="ARBA" id="ARBA00022884"/>
    </source>
</evidence>
<keyword evidence="6" id="KW-0508">mRNA splicing</keyword>
<dbReference type="InterPro" id="IPR010920">
    <property type="entry name" value="LSM_dom_sf"/>
</dbReference>
<comment type="caution">
    <text evidence="11">The sequence shown here is derived from an EMBL/GenBank/DDBJ whole genome shotgun (WGS) entry which is preliminary data.</text>
</comment>
<dbReference type="AlphaFoldDB" id="A0ABD3U3A6"/>
<dbReference type="InterPro" id="IPR034101">
    <property type="entry name" value="Lsm4"/>
</dbReference>
<dbReference type="GO" id="GO:0000398">
    <property type="term" value="P:mRNA splicing, via spliceosome"/>
    <property type="evidence" value="ECO:0007669"/>
    <property type="project" value="UniProtKB-ARBA"/>
</dbReference>
<evidence type="ECO:0000256" key="6">
    <source>
        <dbReference type="ARBA" id="ARBA00023187"/>
    </source>
</evidence>
<evidence type="ECO:0000313" key="12">
    <source>
        <dbReference type="Proteomes" id="UP001634393"/>
    </source>
</evidence>
<comment type="similarity">
    <text evidence="2">Belongs to the snRNP Sm proteins family.</text>
</comment>
<feature type="compositionally biased region" description="Polar residues" evidence="9">
    <location>
        <begin position="333"/>
        <end position="347"/>
    </location>
</feature>
<evidence type="ECO:0000256" key="1">
    <source>
        <dbReference type="ARBA" id="ARBA00004123"/>
    </source>
</evidence>
<dbReference type="Proteomes" id="UP001634393">
    <property type="component" value="Unassembled WGS sequence"/>
</dbReference>
<proteinExistence type="inferred from homology"/>
<dbReference type="CDD" id="cd01723">
    <property type="entry name" value="LSm4"/>
    <property type="match status" value="1"/>
</dbReference>
<evidence type="ECO:0000256" key="2">
    <source>
        <dbReference type="ARBA" id="ARBA00006850"/>
    </source>
</evidence>
<name>A0ABD3U3A6_9LAMI</name>
<evidence type="ECO:0000259" key="10">
    <source>
        <dbReference type="PROSITE" id="PS52002"/>
    </source>
</evidence>
<evidence type="ECO:0000256" key="7">
    <source>
        <dbReference type="ARBA" id="ARBA00023242"/>
    </source>
</evidence>
<keyword evidence="8" id="KW-0687">Ribonucleoprotein</keyword>
<dbReference type="InterPro" id="IPR047575">
    <property type="entry name" value="Sm"/>
</dbReference>
<feature type="compositionally biased region" description="Low complexity" evidence="9">
    <location>
        <begin position="429"/>
        <end position="439"/>
    </location>
</feature>
<evidence type="ECO:0000256" key="4">
    <source>
        <dbReference type="ARBA" id="ARBA00022728"/>
    </source>
</evidence>
<gene>
    <name evidence="11" type="ORF">ACJIZ3_001342</name>
</gene>
<comment type="subcellular location">
    <subcellularLocation>
        <location evidence="1">Nucleus</location>
    </subcellularLocation>
</comment>
<keyword evidence="7" id="KW-0539">Nucleus</keyword>
<dbReference type="GO" id="GO:0005681">
    <property type="term" value="C:spliceosomal complex"/>
    <property type="evidence" value="ECO:0007669"/>
    <property type="project" value="UniProtKB-KW"/>
</dbReference>
<organism evidence="11 12">
    <name type="scientific">Penstemon smallii</name>
    <dbReference type="NCBI Taxonomy" id="265156"/>
    <lineage>
        <taxon>Eukaryota</taxon>
        <taxon>Viridiplantae</taxon>
        <taxon>Streptophyta</taxon>
        <taxon>Embryophyta</taxon>
        <taxon>Tracheophyta</taxon>
        <taxon>Spermatophyta</taxon>
        <taxon>Magnoliopsida</taxon>
        <taxon>eudicotyledons</taxon>
        <taxon>Gunneridae</taxon>
        <taxon>Pentapetalae</taxon>
        <taxon>asterids</taxon>
        <taxon>lamiids</taxon>
        <taxon>Lamiales</taxon>
        <taxon>Plantaginaceae</taxon>
        <taxon>Cheloneae</taxon>
        <taxon>Penstemon</taxon>
    </lineage>
</organism>
<dbReference type="EMBL" id="JBJXBP010000002">
    <property type="protein sequence ID" value="KAL3843939.1"/>
    <property type="molecule type" value="Genomic_DNA"/>
</dbReference>
<feature type="domain" description="Sm" evidence="10">
    <location>
        <begin position="29"/>
        <end position="102"/>
    </location>
</feature>
<dbReference type="Pfam" id="PF01423">
    <property type="entry name" value="LSM"/>
    <property type="match status" value="1"/>
</dbReference>
<dbReference type="PROSITE" id="PS52002">
    <property type="entry name" value="SM"/>
    <property type="match status" value="1"/>
</dbReference>
<dbReference type="GO" id="GO:0120115">
    <property type="term" value="C:Lsm2-8 complex"/>
    <property type="evidence" value="ECO:0007669"/>
    <property type="project" value="UniProtKB-ARBA"/>
</dbReference>
<dbReference type="InterPro" id="IPR001163">
    <property type="entry name" value="Sm_dom_euk/arc"/>
</dbReference>
<protein>
    <recommendedName>
        <fullName evidence="10">Sm domain-containing protein</fullName>
    </recommendedName>
</protein>
<feature type="region of interest" description="Disordered" evidence="9">
    <location>
        <begin position="376"/>
        <end position="439"/>
    </location>
</feature>
<dbReference type="Pfam" id="PF07816">
    <property type="entry name" value="DUF1645"/>
    <property type="match status" value="1"/>
</dbReference>
<dbReference type="GO" id="GO:0003723">
    <property type="term" value="F:RNA binding"/>
    <property type="evidence" value="ECO:0007669"/>
    <property type="project" value="UniProtKB-KW"/>
</dbReference>
<keyword evidence="3" id="KW-0507">mRNA processing</keyword>
<dbReference type="Gene3D" id="2.30.30.100">
    <property type="match status" value="1"/>
</dbReference>
<evidence type="ECO:0000256" key="9">
    <source>
        <dbReference type="SAM" id="MobiDB-lite"/>
    </source>
</evidence>
<reference evidence="11 12" key="1">
    <citation type="submission" date="2024-12" db="EMBL/GenBank/DDBJ databases">
        <title>The unique morphological basis and parallel evolutionary history of personate flowers in Penstemon.</title>
        <authorList>
            <person name="Depatie T.H."/>
            <person name="Wessinger C.A."/>
        </authorList>
    </citation>
    <scope>NUCLEOTIDE SEQUENCE [LARGE SCALE GENOMIC DNA]</scope>
    <source>
        <strain evidence="11">WTNN_2</strain>
        <tissue evidence="11">Leaf</tissue>
    </source>
</reference>
<dbReference type="FunFam" id="2.30.30.100:FF:000005">
    <property type="entry name" value="U6 snRNA-associated Sm-like protein LSm4"/>
    <property type="match status" value="1"/>
</dbReference>
<evidence type="ECO:0000313" key="11">
    <source>
        <dbReference type="EMBL" id="KAL3843939.1"/>
    </source>
</evidence>